<evidence type="ECO:0000313" key="4">
    <source>
        <dbReference type="EnsemblMetazoa" id="AMAM005860-PA"/>
    </source>
</evidence>
<dbReference type="PROSITE" id="PS50157">
    <property type="entry name" value="ZINC_FINGER_C2H2_2"/>
    <property type="match status" value="2"/>
</dbReference>
<accession>A0A182SFP0</accession>
<feature type="compositionally biased region" description="Basic and acidic residues" evidence="2">
    <location>
        <begin position="89"/>
        <end position="112"/>
    </location>
</feature>
<protein>
    <recommendedName>
        <fullName evidence="3">C2H2-type domain-containing protein</fullName>
    </recommendedName>
</protein>
<dbReference type="PANTHER" id="PTHR23225">
    <property type="entry name" value="ZINC FINGER PROTEIN"/>
    <property type="match status" value="1"/>
</dbReference>
<keyword evidence="1" id="KW-0862">Zinc</keyword>
<dbReference type="PANTHER" id="PTHR23225:SF2">
    <property type="entry name" value="AT09679P-RELATED"/>
    <property type="match status" value="1"/>
</dbReference>
<dbReference type="Proteomes" id="UP000075901">
    <property type="component" value="Unassembled WGS sequence"/>
</dbReference>
<keyword evidence="1" id="KW-0863">Zinc-finger</keyword>
<organism evidence="4 5">
    <name type="scientific">Anopheles maculatus</name>
    <dbReference type="NCBI Taxonomy" id="74869"/>
    <lineage>
        <taxon>Eukaryota</taxon>
        <taxon>Metazoa</taxon>
        <taxon>Ecdysozoa</taxon>
        <taxon>Arthropoda</taxon>
        <taxon>Hexapoda</taxon>
        <taxon>Insecta</taxon>
        <taxon>Pterygota</taxon>
        <taxon>Neoptera</taxon>
        <taxon>Endopterygota</taxon>
        <taxon>Diptera</taxon>
        <taxon>Nematocera</taxon>
        <taxon>Culicoidea</taxon>
        <taxon>Culicidae</taxon>
        <taxon>Anophelinae</taxon>
        <taxon>Anopheles</taxon>
        <taxon>Anopheles maculatus group</taxon>
    </lineage>
</organism>
<feature type="compositionally biased region" description="Basic and acidic residues" evidence="2">
    <location>
        <begin position="34"/>
        <end position="47"/>
    </location>
</feature>
<dbReference type="VEuPathDB" id="VectorBase:AMAM005860"/>
<dbReference type="AlphaFoldDB" id="A0A182SFP0"/>
<dbReference type="InterPro" id="IPR039970">
    <property type="entry name" value="TF_Grauzone"/>
</dbReference>
<dbReference type="EnsemblMetazoa" id="AMAM005860-RA">
    <property type="protein sequence ID" value="AMAM005860-PA"/>
    <property type="gene ID" value="AMAM005860"/>
</dbReference>
<evidence type="ECO:0000259" key="3">
    <source>
        <dbReference type="PROSITE" id="PS50157"/>
    </source>
</evidence>
<dbReference type="GO" id="GO:0003700">
    <property type="term" value="F:DNA-binding transcription factor activity"/>
    <property type="evidence" value="ECO:0007669"/>
    <property type="project" value="InterPro"/>
</dbReference>
<proteinExistence type="predicted"/>
<keyword evidence="5" id="KW-1185">Reference proteome</keyword>
<feature type="compositionally biased region" description="Acidic residues" evidence="2">
    <location>
        <begin position="62"/>
        <end position="80"/>
    </location>
</feature>
<evidence type="ECO:0000256" key="1">
    <source>
        <dbReference type="PROSITE-ProRule" id="PRU00042"/>
    </source>
</evidence>
<evidence type="ECO:0000313" key="5">
    <source>
        <dbReference type="Proteomes" id="UP000075901"/>
    </source>
</evidence>
<dbReference type="InterPro" id="IPR036236">
    <property type="entry name" value="Znf_C2H2_sf"/>
</dbReference>
<name>A0A182SFP0_9DIPT</name>
<dbReference type="PROSITE" id="PS00028">
    <property type="entry name" value="ZINC_FINGER_C2H2_1"/>
    <property type="match status" value="2"/>
</dbReference>
<dbReference type="Gene3D" id="3.30.160.60">
    <property type="entry name" value="Classic Zinc Finger"/>
    <property type="match status" value="1"/>
</dbReference>
<reference evidence="4" key="2">
    <citation type="submission" date="2020-05" db="UniProtKB">
        <authorList>
            <consortium name="EnsemblMetazoa"/>
        </authorList>
    </citation>
    <scope>IDENTIFICATION</scope>
    <source>
        <strain evidence="4">maculatus3</strain>
    </source>
</reference>
<dbReference type="SMART" id="SM00355">
    <property type="entry name" value="ZnF_C2H2"/>
    <property type="match status" value="5"/>
</dbReference>
<evidence type="ECO:0000256" key="2">
    <source>
        <dbReference type="SAM" id="MobiDB-lite"/>
    </source>
</evidence>
<feature type="domain" description="C2H2-type" evidence="3">
    <location>
        <begin position="181"/>
        <end position="209"/>
    </location>
</feature>
<feature type="domain" description="C2H2-type" evidence="3">
    <location>
        <begin position="213"/>
        <end position="235"/>
    </location>
</feature>
<dbReference type="SUPFAM" id="SSF57667">
    <property type="entry name" value="beta-beta-alpha zinc fingers"/>
    <property type="match status" value="1"/>
</dbReference>
<feature type="region of interest" description="Disordered" evidence="2">
    <location>
        <begin position="34"/>
        <end position="112"/>
    </location>
</feature>
<dbReference type="GO" id="GO:0008270">
    <property type="term" value="F:zinc ion binding"/>
    <property type="evidence" value="ECO:0007669"/>
    <property type="project" value="UniProtKB-KW"/>
</dbReference>
<keyword evidence="1" id="KW-0479">Metal-binding</keyword>
<reference evidence="5" key="1">
    <citation type="submission" date="2013-09" db="EMBL/GenBank/DDBJ databases">
        <title>The Genome Sequence of Anopheles maculatus species B.</title>
        <authorList>
            <consortium name="The Broad Institute Genomics Platform"/>
            <person name="Neafsey D.E."/>
            <person name="Besansky N."/>
            <person name="Howell P."/>
            <person name="Walton C."/>
            <person name="Young S.K."/>
            <person name="Zeng Q."/>
            <person name="Gargeya S."/>
            <person name="Fitzgerald M."/>
            <person name="Haas B."/>
            <person name="Abouelleil A."/>
            <person name="Allen A.W."/>
            <person name="Alvarado L."/>
            <person name="Arachchi H.M."/>
            <person name="Berlin A.M."/>
            <person name="Chapman S.B."/>
            <person name="Gainer-Dewar J."/>
            <person name="Goldberg J."/>
            <person name="Griggs A."/>
            <person name="Gujja S."/>
            <person name="Hansen M."/>
            <person name="Howarth C."/>
            <person name="Imamovic A."/>
            <person name="Ireland A."/>
            <person name="Larimer J."/>
            <person name="McCowan C."/>
            <person name="Murphy C."/>
            <person name="Pearson M."/>
            <person name="Poon T.W."/>
            <person name="Priest M."/>
            <person name="Roberts A."/>
            <person name="Saif S."/>
            <person name="Shea T."/>
            <person name="Sisk P."/>
            <person name="Sykes S."/>
            <person name="Wortman J."/>
            <person name="Nusbaum C."/>
            <person name="Birren B."/>
        </authorList>
    </citation>
    <scope>NUCLEOTIDE SEQUENCE [LARGE SCALE GENOMIC DNA]</scope>
    <source>
        <strain evidence="5">maculatus3</strain>
    </source>
</reference>
<dbReference type="Pfam" id="PF00096">
    <property type="entry name" value="zf-C2H2"/>
    <property type="match status" value="1"/>
</dbReference>
<sequence length="261" mass="30937">MCARCVTTIRDFHDYSEVVQKNQEVLLQTCDKTEDNVADDVSKREDPPENDSISEDHHFIEDVEVTLDDKEDTPSSEDEKDTAPKTQHNKTDDKDEPTENRPSSDAEQRELHENDRIIREFFTMRCELCPPKAEQQFDRFFALQLHYRKQHQCRGFLRCCGKQLFRRFRVMEHIASHRGTIRCELCDRTFKSKRYLLHHVAEQHVDAQQSKAFRCEHCEKAFHTKRQRDAHRIAHEITVCKLCGKTVNSRYIKKHIAQIHD</sequence>
<dbReference type="InterPro" id="IPR013087">
    <property type="entry name" value="Znf_C2H2_type"/>
</dbReference>